<proteinExistence type="predicted"/>
<organism evidence="2 3">
    <name type="scientific">Steinernema carpocapsae</name>
    <name type="common">Entomopathogenic nematode</name>
    <dbReference type="NCBI Taxonomy" id="34508"/>
    <lineage>
        <taxon>Eukaryota</taxon>
        <taxon>Metazoa</taxon>
        <taxon>Ecdysozoa</taxon>
        <taxon>Nematoda</taxon>
        <taxon>Chromadorea</taxon>
        <taxon>Rhabditida</taxon>
        <taxon>Tylenchina</taxon>
        <taxon>Panagrolaimomorpha</taxon>
        <taxon>Strongyloidoidea</taxon>
        <taxon>Steinernematidae</taxon>
        <taxon>Steinernema</taxon>
    </lineage>
</organism>
<protein>
    <submittedName>
        <fullName evidence="2">Uncharacterized protein</fullName>
    </submittedName>
</protein>
<name>A0A4U5M1V2_STECR</name>
<evidence type="ECO:0000313" key="3">
    <source>
        <dbReference type="Proteomes" id="UP000298663"/>
    </source>
</evidence>
<dbReference type="Proteomes" id="UP000298663">
    <property type="component" value="Unassembled WGS sequence"/>
</dbReference>
<accession>A0A4U5M1V2</accession>
<comment type="caution">
    <text evidence="2">The sequence shown here is derived from an EMBL/GenBank/DDBJ whole genome shotgun (WGS) entry which is preliminary data.</text>
</comment>
<reference evidence="2 3" key="2">
    <citation type="journal article" date="2019" name="G3 (Bethesda)">
        <title>Hybrid Assembly of the Genome of the Entomopathogenic Nematode Steinernema carpocapsae Identifies the X-Chromosome.</title>
        <authorList>
            <person name="Serra L."/>
            <person name="Macchietto M."/>
            <person name="Macias-Munoz A."/>
            <person name="McGill C.J."/>
            <person name="Rodriguez I.M."/>
            <person name="Rodriguez B."/>
            <person name="Murad R."/>
            <person name="Mortazavi A."/>
        </authorList>
    </citation>
    <scope>NUCLEOTIDE SEQUENCE [LARGE SCALE GENOMIC DNA]</scope>
    <source>
        <strain evidence="2 3">ALL</strain>
    </source>
</reference>
<gene>
    <name evidence="2" type="ORF">L596_026603</name>
</gene>
<keyword evidence="3" id="KW-1185">Reference proteome</keyword>
<dbReference type="AlphaFoldDB" id="A0A4U5M1V2"/>
<dbReference type="EMBL" id="AZBU02000010">
    <property type="protein sequence ID" value="TKR62679.1"/>
    <property type="molecule type" value="Genomic_DNA"/>
</dbReference>
<evidence type="ECO:0000256" key="1">
    <source>
        <dbReference type="SAM" id="MobiDB-lite"/>
    </source>
</evidence>
<evidence type="ECO:0000313" key="2">
    <source>
        <dbReference type="EMBL" id="TKR62679.1"/>
    </source>
</evidence>
<feature type="region of interest" description="Disordered" evidence="1">
    <location>
        <begin position="1"/>
        <end position="59"/>
    </location>
</feature>
<feature type="compositionally biased region" description="Low complexity" evidence="1">
    <location>
        <begin position="24"/>
        <end position="33"/>
    </location>
</feature>
<reference evidence="2 3" key="1">
    <citation type="journal article" date="2015" name="Genome Biol.">
        <title>Comparative genomics of Steinernema reveals deeply conserved gene regulatory networks.</title>
        <authorList>
            <person name="Dillman A.R."/>
            <person name="Macchietto M."/>
            <person name="Porter C.F."/>
            <person name="Rogers A."/>
            <person name="Williams B."/>
            <person name="Antoshechkin I."/>
            <person name="Lee M.M."/>
            <person name="Goodwin Z."/>
            <person name="Lu X."/>
            <person name="Lewis E.E."/>
            <person name="Goodrich-Blair H."/>
            <person name="Stock S.P."/>
            <person name="Adams B.J."/>
            <person name="Sternberg P.W."/>
            <person name="Mortazavi A."/>
        </authorList>
    </citation>
    <scope>NUCLEOTIDE SEQUENCE [LARGE SCALE GENOMIC DNA]</scope>
    <source>
        <strain evidence="2 3">ALL</strain>
    </source>
</reference>
<sequence>MFPPARSTVRTRWLSGRLSKTPYQGGSRSGSQSRRNEERFGNFEGAEFNSPVNSPTKREAGAIAARASGFRGLESVVLAGTAERRK</sequence>